<keyword evidence="2" id="KW-1185">Reference proteome</keyword>
<accession>A0A8J3XSZ4</accession>
<dbReference type="EMBL" id="BOOQ01000027">
    <property type="protein sequence ID" value="GII47838.1"/>
    <property type="molecule type" value="Genomic_DNA"/>
</dbReference>
<reference evidence="1" key="1">
    <citation type="submission" date="2021-01" db="EMBL/GenBank/DDBJ databases">
        <title>Whole genome shotgun sequence of Planotetraspora silvatica NBRC 100141.</title>
        <authorList>
            <person name="Komaki H."/>
            <person name="Tamura T."/>
        </authorList>
    </citation>
    <scope>NUCLEOTIDE SEQUENCE</scope>
    <source>
        <strain evidence="1">NBRC 100141</strain>
    </source>
</reference>
<evidence type="ECO:0000313" key="1">
    <source>
        <dbReference type="EMBL" id="GII47838.1"/>
    </source>
</evidence>
<dbReference type="AlphaFoldDB" id="A0A8J3XSZ4"/>
<dbReference type="SUPFAM" id="SSF82171">
    <property type="entry name" value="DPP6 N-terminal domain-like"/>
    <property type="match status" value="1"/>
</dbReference>
<evidence type="ECO:0000313" key="2">
    <source>
        <dbReference type="Proteomes" id="UP000644610"/>
    </source>
</evidence>
<organism evidence="1 2">
    <name type="scientific">Planotetraspora silvatica</name>
    <dbReference type="NCBI Taxonomy" id="234614"/>
    <lineage>
        <taxon>Bacteria</taxon>
        <taxon>Bacillati</taxon>
        <taxon>Actinomycetota</taxon>
        <taxon>Actinomycetes</taxon>
        <taxon>Streptosporangiales</taxon>
        <taxon>Streptosporangiaceae</taxon>
        <taxon>Planotetraspora</taxon>
    </lineage>
</organism>
<name>A0A8J3XSZ4_9ACTN</name>
<proteinExistence type="predicted"/>
<dbReference type="Gene3D" id="2.120.10.30">
    <property type="entry name" value="TolB, C-terminal domain"/>
    <property type="match status" value="1"/>
</dbReference>
<comment type="caution">
    <text evidence="1">The sequence shown here is derived from an EMBL/GenBank/DDBJ whole genome shotgun (WGS) entry which is preliminary data.</text>
</comment>
<sequence>MHDATTGAFLAAIPLPPGVRSSWQLLAAAPDNRTFVLSGWTRPESPTRFFRVHLAEDGSPSDPIPVPGLEGDPLNIGYIIALSPDATRLAYAASTPGGAKISVVDLATGQRRDWSTSASSVVNGLAWAPDGRRIALVVGGWGIGVLDLAQQGSDLLAATRLVKPGNGLPLLESVAYTPDGSALIYSTGHSIERVPVDGREEPRVLAKVTLPADASLSLRFSLDGTGRHLLYMHHWRSFRVDLADGSTTSVLIKAGEHSSEGDSPNAAW</sequence>
<dbReference type="InterPro" id="IPR011042">
    <property type="entry name" value="6-blade_b-propeller_TolB-like"/>
</dbReference>
<evidence type="ECO:0008006" key="3">
    <source>
        <dbReference type="Google" id="ProtNLM"/>
    </source>
</evidence>
<dbReference type="Proteomes" id="UP000644610">
    <property type="component" value="Unassembled WGS sequence"/>
</dbReference>
<protein>
    <recommendedName>
        <fullName evidence="3">S9 family peptidase</fullName>
    </recommendedName>
</protein>
<gene>
    <name evidence="1" type="ORF">Psi02_42620</name>
</gene>